<keyword evidence="4" id="KW-1185">Reference proteome</keyword>
<proteinExistence type="predicted"/>
<feature type="signal peptide" evidence="1">
    <location>
        <begin position="1"/>
        <end position="24"/>
    </location>
</feature>
<dbReference type="InterPro" id="IPR011460">
    <property type="entry name" value="Lcl_C"/>
</dbReference>
<evidence type="ECO:0000313" key="3">
    <source>
        <dbReference type="EMBL" id="GGE26674.1"/>
    </source>
</evidence>
<gene>
    <name evidence="3" type="ORF">GCM10010832_04210</name>
</gene>
<evidence type="ECO:0000259" key="2">
    <source>
        <dbReference type="Pfam" id="PF07603"/>
    </source>
</evidence>
<feature type="chain" id="PRO_5046730696" description="Lcl C-terminal domain-containing protein" evidence="1">
    <location>
        <begin position="25"/>
        <end position="288"/>
    </location>
</feature>
<dbReference type="Pfam" id="PF07603">
    <property type="entry name" value="Lcl_C"/>
    <property type="match status" value="1"/>
</dbReference>
<protein>
    <recommendedName>
        <fullName evidence="2">Lcl C-terminal domain-containing protein</fullName>
    </recommendedName>
</protein>
<sequence length="288" mass="31215">MKMKNTLFTLILVLISLNTGLAQVGIGTIDPKTTLQIEGEPTTTTTADGVRAPMLTLAELDAKISAYGSDQDGVIVYINDVSSASTETETANITKTGYHYYDASNDVWRAMAKEPTTYSLGDFAQGGIVFWVDETGQHGLVAAKEDQSTGIQWNNGTDRYTGSIGDGLYAGAMNTAMIVATQMADNQTGNFAAKVCADYSVTTSGVTYGDWYLPSRDELNKMYSMRSLINNTATSNGGSIFFTGSDSKPYWSSTESTNIFSRSRYFSFNFQLGNSKSNLGRVRCIRAL</sequence>
<feature type="domain" description="Lcl C-terminal" evidence="2">
    <location>
        <begin position="145"/>
        <end position="286"/>
    </location>
</feature>
<keyword evidence="1" id="KW-0732">Signal</keyword>
<organism evidence="3 4">
    <name type="scientific">Psychroflexus planctonicus</name>
    <dbReference type="NCBI Taxonomy" id="1526575"/>
    <lineage>
        <taxon>Bacteria</taxon>
        <taxon>Pseudomonadati</taxon>
        <taxon>Bacteroidota</taxon>
        <taxon>Flavobacteriia</taxon>
        <taxon>Flavobacteriales</taxon>
        <taxon>Flavobacteriaceae</taxon>
        <taxon>Psychroflexus</taxon>
    </lineage>
</organism>
<dbReference type="EMBL" id="BMGM01000001">
    <property type="protein sequence ID" value="GGE26674.1"/>
    <property type="molecule type" value="Genomic_DNA"/>
</dbReference>
<accession>A0ABQ1SCA3</accession>
<comment type="caution">
    <text evidence="3">The sequence shown here is derived from an EMBL/GenBank/DDBJ whole genome shotgun (WGS) entry which is preliminary data.</text>
</comment>
<name>A0ABQ1SCA3_9FLAO</name>
<evidence type="ECO:0000313" key="4">
    <source>
        <dbReference type="Proteomes" id="UP000599179"/>
    </source>
</evidence>
<evidence type="ECO:0000256" key="1">
    <source>
        <dbReference type="SAM" id="SignalP"/>
    </source>
</evidence>
<reference evidence="4" key="1">
    <citation type="journal article" date="2019" name="Int. J. Syst. Evol. Microbiol.">
        <title>The Global Catalogue of Microorganisms (GCM) 10K type strain sequencing project: providing services to taxonomists for standard genome sequencing and annotation.</title>
        <authorList>
            <consortium name="The Broad Institute Genomics Platform"/>
            <consortium name="The Broad Institute Genome Sequencing Center for Infectious Disease"/>
            <person name="Wu L."/>
            <person name="Ma J."/>
        </authorList>
    </citation>
    <scope>NUCLEOTIDE SEQUENCE [LARGE SCALE GENOMIC DNA]</scope>
    <source>
        <strain evidence="4">CGMCC 1.12931</strain>
    </source>
</reference>
<dbReference type="Proteomes" id="UP000599179">
    <property type="component" value="Unassembled WGS sequence"/>
</dbReference>